<evidence type="ECO:0000256" key="2">
    <source>
        <dbReference type="ARBA" id="ARBA00023015"/>
    </source>
</evidence>
<evidence type="ECO:0000259" key="5">
    <source>
        <dbReference type="Pfam" id="PF04198"/>
    </source>
</evidence>
<name>A0ABQ6HR99_9MICO</name>
<dbReference type="Gene3D" id="3.40.50.1360">
    <property type="match status" value="1"/>
</dbReference>
<keyword evidence="3" id="KW-0238">DNA-binding</keyword>
<reference evidence="7" key="1">
    <citation type="journal article" date="2019" name="Int. J. Syst. Evol. Microbiol.">
        <title>The Global Catalogue of Microorganisms (GCM) 10K type strain sequencing project: providing services to taxonomists for standard genome sequencing and annotation.</title>
        <authorList>
            <consortium name="The Broad Institute Genomics Platform"/>
            <consortium name="The Broad Institute Genome Sequencing Center for Infectious Disease"/>
            <person name="Wu L."/>
            <person name="Ma J."/>
        </authorList>
    </citation>
    <scope>NUCLEOTIDE SEQUENCE [LARGE SCALE GENOMIC DNA]</scope>
    <source>
        <strain evidence="7">NBRC 105830</strain>
    </source>
</reference>
<protein>
    <submittedName>
        <fullName evidence="6">Transcriptional regulator</fullName>
    </submittedName>
</protein>
<organism evidence="6 7">
    <name type="scientific">Arsenicicoccus piscis</name>
    <dbReference type="NCBI Taxonomy" id="673954"/>
    <lineage>
        <taxon>Bacteria</taxon>
        <taxon>Bacillati</taxon>
        <taxon>Actinomycetota</taxon>
        <taxon>Actinomycetes</taxon>
        <taxon>Micrococcales</taxon>
        <taxon>Intrasporangiaceae</taxon>
        <taxon>Arsenicicoccus</taxon>
    </lineage>
</organism>
<keyword evidence="4" id="KW-0804">Transcription</keyword>
<feature type="domain" description="Sugar-binding" evidence="5">
    <location>
        <begin position="61"/>
        <end position="312"/>
    </location>
</feature>
<accession>A0ABQ6HR99</accession>
<dbReference type="InterPro" id="IPR037171">
    <property type="entry name" value="NagB/RpiA_transferase-like"/>
</dbReference>
<keyword evidence="2" id="KW-0805">Transcription regulation</keyword>
<gene>
    <name evidence="6" type="ORF">GCM10025862_26490</name>
</gene>
<dbReference type="Gene3D" id="1.10.10.60">
    <property type="entry name" value="Homeodomain-like"/>
    <property type="match status" value="1"/>
</dbReference>
<dbReference type="InterPro" id="IPR007324">
    <property type="entry name" value="Sugar-bd_dom_put"/>
</dbReference>
<dbReference type="InterPro" id="IPR051054">
    <property type="entry name" value="SorC_transcr_regulators"/>
</dbReference>
<comment type="caution">
    <text evidence="6">The sequence shown here is derived from an EMBL/GenBank/DDBJ whole genome shotgun (WGS) entry which is preliminary data.</text>
</comment>
<comment type="similarity">
    <text evidence="1">Belongs to the SorC transcriptional regulatory family.</text>
</comment>
<evidence type="ECO:0000313" key="6">
    <source>
        <dbReference type="EMBL" id="GMA20628.1"/>
    </source>
</evidence>
<dbReference type="Pfam" id="PF04198">
    <property type="entry name" value="Sugar-bind"/>
    <property type="match status" value="1"/>
</dbReference>
<evidence type="ECO:0000256" key="3">
    <source>
        <dbReference type="ARBA" id="ARBA00023125"/>
    </source>
</evidence>
<dbReference type="RefSeq" id="WP_241444074.1">
    <property type="nucleotide sequence ID" value="NZ_BSUJ01000001.1"/>
</dbReference>
<dbReference type="Proteomes" id="UP001157109">
    <property type="component" value="Unassembled WGS sequence"/>
</dbReference>
<dbReference type="PANTHER" id="PTHR34294:SF1">
    <property type="entry name" value="TRANSCRIPTIONAL REGULATOR LSRR"/>
    <property type="match status" value="1"/>
</dbReference>
<evidence type="ECO:0000256" key="1">
    <source>
        <dbReference type="ARBA" id="ARBA00010466"/>
    </source>
</evidence>
<evidence type="ECO:0000313" key="7">
    <source>
        <dbReference type="Proteomes" id="UP001157109"/>
    </source>
</evidence>
<dbReference type="PANTHER" id="PTHR34294">
    <property type="entry name" value="TRANSCRIPTIONAL REGULATOR-RELATED"/>
    <property type="match status" value="1"/>
</dbReference>
<dbReference type="EMBL" id="BSUJ01000001">
    <property type="protein sequence ID" value="GMA20628.1"/>
    <property type="molecule type" value="Genomic_DNA"/>
</dbReference>
<proteinExistence type="inferred from homology"/>
<keyword evidence="7" id="KW-1185">Reference proteome</keyword>
<dbReference type="SUPFAM" id="SSF100950">
    <property type="entry name" value="NagB/RpiA/CoA transferase-like"/>
    <property type="match status" value="1"/>
</dbReference>
<sequence>MHDRQTIHRVATMYYVQDQTMDAIAAQLRLSRSTVSRMLKTARELGLVTISVASDPGSESPLAQAISSTFGVQTHVVPCRSSATSVQRLDQVARVAAQLISTLVHDDEVVGLAWGTTLSAVIPYLPAKPTRGTTIVQLNGAANQVSSGVTYAGELLTRTAAAFDADVTYFPTPAFFDYADTKAALWRETSLKRVLDLQRRCDLAVFGVGALQGEVSSQVYVGGYLDDADLATLKATGVVGDVCTVFVREDGTWADIELNHRSSGPTPADLATIPRRVCIASGRSKVPALVGALRAGAITDVVIDEPSAALLVDRLRGPAGRGERLKRRARA</sequence>
<evidence type="ECO:0000256" key="4">
    <source>
        <dbReference type="ARBA" id="ARBA00023163"/>
    </source>
</evidence>